<proteinExistence type="inferred from homology"/>
<keyword evidence="3" id="KW-0418">Kinase</keyword>
<dbReference type="InterPro" id="IPR011611">
    <property type="entry name" value="PfkB_dom"/>
</dbReference>
<keyword evidence="6" id="KW-1185">Reference proteome</keyword>
<dbReference type="InterPro" id="IPR029056">
    <property type="entry name" value="Ribokinase-like"/>
</dbReference>
<evidence type="ECO:0000313" key="5">
    <source>
        <dbReference type="EMBL" id="GJM55584.1"/>
    </source>
</evidence>
<organism evidence="5 6">
    <name type="scientific">Granulimonas faecalis</name>
    <dbReference type="NCBI Taxonomy" id="2894155"/>
    <lineage>
        <taxon>Bacteria</taxon>
        <taxon>Bacillati</taxon>
        <taxon>Actinomycetota</taxon>
        <taxon>Coriobacteriia</taxon>
        <taxon>Coriobacteriales</taxon>
        <taxon>Kribbibacteriaceae</taxon>
        <taxon>Granulimonas</taxon>
    </lineage>
</organism>
<sequence length="332" mass="36065">MKVLCLGEPVLRLSPRPPLMLHQTDQLSMAFAGSEVTVAKSLALQGDDVALASVVSSNTLGERSLMELRRFGVDVSRVQRADCRLGVYYVERGGTVRPDRVLYDRDGTAMRDVGRDDFDWDGLLNGVGSFYFSGVVASITSTLGDVVEDALVASKGRGIRTFCDLNFRRGMITPAAARELWGRLLPYVDVVCGSDEDYVGIWEREGFEGDGDQCAAAADRLMTANGIQSLAMNRRDVDAGGLLSVRGMLLSEKGLFRSRSRDVAPMEQSGCGDAFSASIVHGLLNRWDAQHTLDYAVAHAAYKATVEGELSWADEATIERIVTGDARGSIIR</sequence>
<gene>
    <name evidence="5" type="ORF">ATOP_12390</name>
</gene>
<dbReference type="InterPro" id="IPR052700">
    <property type="entry name" value="Carb_kinase_PfkB-like"/>
</dbReference>
<comment type="caution">
    <text evidence="5">The sequence shown here is derived from an EMBL/GenBank/DDBJ whole genome shotgun (WGS) entry which is preliminary data.</text>
</comment>
<reference evidence="5" key="1">
    <citation type="journal article" date="2022" name="Int. J. Syst. Evol. Microbiol.">
        <title>Granulimonas faecalis gen. nov., sp. nov., and Leptogranulimonas caecicola gen. nov., sp. nov., novel lactate-producing Atopobiaceae bacteria isolated from mouse intestines, and an emended description of the family Atopobiaceae.</title>
        <authorList>
            <person name="Morinaga K."/>
            <person name="Kusada H."/>
            <person name="Sakamoto S."/>
            <person name="Murakami T."/>
            <person name="Toyoda A."/>
            <person name="Mori H."/>
            <person name="Meng X.Y."/>
            <person name="Takashino M."/>
            <person name="Murotomi K."/>
            <person name="Tamaki H."/>
        </authorList>
    </citation>
    <scope>NUCLEOTIDE SEQUENCE</scope>
    <source>
        <strain evidence="5">OPF53</strain>
    </source>
</reference>
<dbReference type="Pfam" id="PF00294">
    <property type="entry name" value="PfkB"/>
    <property type="match status" value="1"/>
</dbReference>
<evidence type="ECO:0000259" key="4">
    <source>
        <dbReference type="Pfam" id="PF00294"/>
    </source>
</evidence>
<dbReference type="Gene3D" id="3.40.1190.20">
    <property type="match status" value="1"/>
</dbReference>
<dbReference type="CDD" id="cd01166">
    <property type="entry name" value="KdgK"/>
    <property type="match status" value="1"/>
</dbReference>
<comment type="similarity">
    <text evidence="1">Belongs to the carbohydrate kinase PfkB family.</text>
</comment>
<name>A0AAV5B426_9ACTN</name>
<protein>
    <recommendedName>
        <fullName evidence="4">Carbohydrate kinase PfkB domain-containing protein</fullName>
    </recommendedName>
</protein>
<dbReference type="EMBL" id="BQKC01000001">
    <property type="protein sequence ID" value="GJM55584.1"/>
    <property type="molecule type" value="Genomic_DNA"/>
</dbReference>
<evidence type="ECO:0000256" key="1">
    <source>
        <dbReference type="ARBA" id="ARBA00010688"/>
    </source>
</evidence>
<dbReference type="GO" id="GO:0016301">
    <property type="term" value="F:kinase activity"/>
    <property type="evidence" value="ECO:0007669"/>
    <property type="project" value="UniProtKB-KW"/>
</dbReference>
<keyword evidence="2" id="KW-0808">Transferase</keyword>
<accession>A0AAV5B426</accession>
<dbReference type="AlphaFoldDB" id="A0AAV5B426"/>
<dbReference type="SUPFAM" id="SSF53613">
    <property type="entry name" value="Ribokinase-like"/>
    <property type="match status" value="1"/>
</dbReference>
<feature type="domain" description="Carbohydrate kinase PfkB" evidence="4">
    <location>
        <begin position="2"/>
        <end position="308"/>
    </location>
</feature>
<evidence type="ECO:0000256" key="3">
    <source>
        <dbReference type="ARBA" id="ARBA00022777"/>
    </source>
</evidence>
<evidence type="ECO:0000313" key="6">
    <source>
        <dbReference type="Proteomes" id="UP001055025"/>
    </source>
</evidence>
<dbReference type="RefSeq" id="WP_251163986.1">
    <property type="nucleotide sequence ID" value="NZ_BQKC01000001.1"/>
</dbReference>
<dbReference type="PANTHER" id="PTHR43320">
    <property type="entry name" value="SUGAR KINASE"/>
    <property type="match status" value="1"/>
</dbReference>
<evidence type="ECO:0000256" key="2">
    <source>
        <dbReference type="ARBA" id="ARBA00022679"/>
    </source>
</evidence>
<dbReference type="Proteomes" id="UP001055025">
    <property type="component" value="Unassembled WGS sequence"/>
</dbReference>
<dbReference type="PANTHER" id="PTHR43320:SF2">
    <property type="entry name" value="2-DEHYDRO-3-DEOXYGLUCONOKINASE_2-DEHYDRO-3-DEOXYGALACTONOKINASE"/>
    <property type="match status" value="1"/>
</dbReference>